<reference evidence="1 2" key="1">
    <citation type="submission" date="2018-11" db="EMBL/GenBank/DDBJ databases">
        <title>Genomes From Bacteria Associated with the Canine Oral Cavity: a Test Case for Automated Genome-Based Taxonomic Assignment.</title>
        <authorList>
            <person name="Coil D.A."/>
            <person name="Jospin G."/>
            <person name="Darling A.E."/>
            <person name="Wallis C."/>
            <person name="Davis I.J."/>
            <person name="Harris S."/>
            <person name="Eisen J.A."/>
            <person name="Holcombe L.J."/>
            <person name="O'Flynn C."/>
        </authorList>
    </citation>
    <scope>NUCLEOTIDE SEQUENCE [LARGE SCALE GENOMIC DNA]</scope>
    <source>
        <strain evidence="1 2">OH887_COT-365</strain>
    </source>
</reference>
<evidence type="ECO:0000313" key="1">
    <source>
        <dbReference type="EMBL" id="RRD07088.1"/>
    </source>
</evidence>
<dbReference type="InterPro" id="IPR023393">
    <property type="entry name" value="START-like_dom_sf"/>
</dbReference>
<gene>
    <name evidence="1" type="ORF">EII34_00925</name>
</gene>
<dbReference type="RefSeq" id="WP_124841835.1">
    <property type="nucleotide sequence ID" value="NZ_JAUNKP010000005.1"/>
</dbReference>
<proteinExistence type="predicted"/>
<organism evidence="1 2">
    <name type="scientific">Arachnia propionica</name>
    <dbReference type="NCBI Taxonomy" id="1750"/>
    <lineage>
        <taxon>Bacteria</taxon>
        <taxon>Bacillati</taxon>
        <taxon>Actinomycetota</taxon>
        <taxon>Actinomycetes</taxon>
        <taxon>Propionibacteriales</taxon>
        <taxon>Propionibacteriaceae</taxon>
        <taxon>Arachnia</taxon>
    </lineage>
</organism>
<dbReference type="OrthoDB" id="3255669at2"/>
<evidence type="ECO:0008006" key="3">
    <source>
        <dbReference type="Google" id="ProtNLM"/>
    </source>
</evidence>
<dbReference type="SUPFAM" id="SSF55961">
    <property type="entry name" value="Bet v1-like"/>
    <property type="match status" value="1"/>
</dbReference>
<name>A0A3P1TCT3_9ACTN</name>
<sequence length="176" mass="19832">MSYTAPRFLRCTNAVAEDIHRFSPADDLMPEAADRWVRCIDVNAPTQHVYRWLCQLTVAPYSYDWIDNRGRRSPRTLTAGADRLTLGQPFLIFSITSFQPGRHITGRSRPEFHRVYGDIAVSYQVIPRPEGTTRLQANACLARSTSPIIRFALAVGDKVMAGKQLAKLKVLAEQGR</sequence>
<dbReference type="Gene3D" id="3.30.530.20">
    <property type="match status" value="1"/>
</dbReference>
<comment type="caution">
    <text evidence="1">The sequence shown here is derived from an EMBL/GenBank/DDBJ whole genome shotgun (WGS) entry which is preliminary data.</text>
</comment>
<dbReference type="EMBL" id="RQZG01000001">
    <property type="protein sequence ID" value="RRD07088.1"/>
    <property type="molecule type" value="Genomic_DNA"/>
</dbReference>
<accession>A0A3P1TCT3</accession>
<dbReference type="Proteomes" id="UP000280819">
    <property type="component" value="Unassembled WGS sequence"/>
</dbReference>
<protein>
    <recommendedName>
        <fullName evidence="3">Polyketide cyclase / dehydrase and lipid transport</fullName>
    </recommendedName>
</protein>
<dbReference type="AlphaFoldDB" id="A0A3P1TCT3"/>
<evidence type="ECO:0000313" key="2">
    <source>
        <dbReference type="Proteomes" id="UP000280819"/>
    </source>
</evidence>